<evidence type="ECO:0000313" key="5">
    <source>
        <dbReference type="Proteomes" id="UP000501753"/>
    </source>
</evidence>
<dbReference type="InterPro" id="IPR051781">
    <property type="entry name" value="Metallo-dep_Hydrolase"/>
</dbReference>
<dbReference type="RefSeq" id="WP_127176826.1">
    <property type="nucleotide sequence ID" value="NZ_CP029078.1"/>
</dbReference>
<gene>
    <name evidence="3" type="ORF">DDJ31_33225</name>
    <name evidence="2" type="ORF">ELQ87_06130</name>
</gene>
<dbReference type="SUPFAM" id="SSF51556">
    <property type="entry name" value="Metallo-dependent hydrolases"/>
    <property type="match status" value="1"/>
</dbReference>
<reference evidence="3 5" key="1">
    <citation type="submission" date="2018-04" db="EMBL/GenBank/DDBJ databases">
        <title>Complete genome sequences of Streptomyces griseoviridis K61 and characterization of antagonistic properties of biological control agents.</title>
        <authorList>
            <person name="Mariita R.M."/>
            <person name="Sello J.K."/>
        </authorList>
    </citation>
    <scope>NUCLEOTIDE SEQUENCE [LARGE SCALE GENOMIC DNA]</scope>
    <source>
        <strain evidence="3 5">K61</strain>
    </source>
</reference>
<dbReference type="EMBL" id="CP034687">
    <property type="protein sequence ID" value="AZS83918.1"/>
    <property type="molecule type" value="Genomic_DNA"/>
</dbReference>
<organism evidence="2 4">
    <name type="scientific">Streptomyces griseoviridis</name>
    <dbReference type="NCBI Taxonomy" id="45398"/>
    <lineage>
        <taxon>Bacteria</taxon>
        <taxon>Bacillati</taxon>
        <taxon>Actinomycetota</taxon>
        <taxon>Actinomycetes</taxon>
        <taxon>Kitasatosporales</taxon>
        <taxon>Streptomycetaceae</taxon>
        <taxon>Streptomyces</taxon>
    </lineage>
</organism>
<evidence type="ECO:0000259" key="1">
    <source>
        <dbReference type="Pfam" id="PF01979"/>
    </source>
</evidence>
<dbReference type="InterPro" id="IPR032466">
    <property type="entry name" value="Metal_Hydrolase"/>
</dbReference>
<dbReference type="InterPro" id="IPR057744">
    <property type="entry name" value="OTAase-like"/>
</dbReference>
<accession>A0A3S9Z801</accession>
<dbReference type="PANTHER" id="PTHR43135">
    <property type="entry name" value="ALPHA-D-RIBOSE 1-METHYLPHOSPHONATE 5-TRIPHOSPHATE DIPHOSPHATASE"/>
    <property type="match status" value="1"/>
</dbReference>
<dbReference type="Gene3D" id="2.30.40.10">
    <property type="entry name" value="Urease, subunit C, domain 1"/>
    <property type="match status" value="1"/>
</dbReference>
<dbReference type="Pfam" id="PF01979">
    <property type="entry name" value="Amidohydro_1"/>
    <property type="match status" value="1"/>
</dbReference>
<dbReference type="KEGG" id="sgd:ELQ87_06130"/>
<dbReference type="InterPro" id="IPR011059">
    <property type="entry name" value="Metal-dep_hydrolase_composite"/>
</dbReference>
<keyword evidence="2" id="KW-0378">Hydrolase</keyword>
<sequence>MPSTPHRDVWVRADRLWDGVSDRPVDGLRVRVRDGRVAELTTTPPPPSGGDTVELPGCTLLPGFIDCHVHTLDERLDTSSAAYQTLQALPALRTLLACGFTTVRDLGGAHKPLNTALRRAVHEGLVTGPRMLVAPNILSPRGGHADKSPELAERYGVEIGTLADGPDELRRAVRLQARAGADWIKFVASGGFSSPVDGPDDTAYSQAEMDALASTARDLHLPCAAHAFDDESITRAVRAGVRSIEHACLATPSAYGLMAEYGTFLVPTQYAQSYFLARLDDERLWADQPPKMRRAYHRYAEELRVGLRRPAGTDVRIAFGTDAGMFPYAESWREFPTLVGNGLSPLRALRAATGVAAELLSRPDLGRIAPGATADLVALRGDPFQDIDATGRVRWVMQGGRPVHGEERGGG</sequence>
<name>A0A3S9Z801_STRGD</name>
<evidence type="ECO:0000313" key="3">
    <source>
        <dbReference type="EMBL" id="QCN89228.1"/>
    </source>
</evidence>
<dbReference type="CDD" id="cd01299">
    <property type="entry name" value="Met_dep_hydrolase_A"/>
    <property type="match status" value="1"/>
</dbReference>
<reference evidence="2 4" key="2">
    <citation type="submission" date="2018-12" db="EMBL/GenBank/DDBJ databases">
        <title>Streptomyces griseoviridis F1-27 complete genome.</title>
        <authorList>
            <person name="Mariita R.M."/>
            <person name="Sello J.K."/>
        </authorList>
    </citation>
    <scope>NUCLEOTIDE SEQUENCE [LARGE SCALE GENOMIC DNA]</scope>
    <source>
        <strain evidence="2 4">F1-27</strain>
    </source>
</reference>
<dbReference type="OrthoDB" id="3514520at2"/>
<dbReference type="AlphaFoldDB" id="A0A3S9Z801"/>
<keyword evidence="5" id="KW-1185">Reference proteome</keyword>
<dbReference type="EMBL" id="CP029078">
    <property type="protein sequence ID" value="QCN89228.1"/>
    <property type="molecule type" value="Genomic_DNA"/>
</dbReference>
<dbReference type="Gene3D" id="3.20.20.140">
    <property type="entry name" value="Metal-dependent hydrolases"/>
    <property type="match status" value="1"/>
</dbReference>
<protein>
    <submittedName>
        <fullName evidence="2">Amidohydrolase family protein</fullName>
    </submittedName>
</protein>
<feature type="domain" description="Amidohydrolase-related" evidence="1">
    <location>
        <begin position="59"/>
        <end position="401"/>
    </location>
</feature>
<evidence type="ECO:0000313" key="4">
    <source>
        <dbReference type="Proteomes" id="UP000271291"/>
    </source>
</evidence>
<dbReference type="SUPFAM" id="SSF51338">
    <property type="entry name" value="Composite domain of metallo-dependent hydrolases"/>
    <property type="match status" value="1"/>
</dbReference>
<proteinExistence type="predicted"/>
<dbReference type="Proteomes" id="UP000271291">
    <property type="component" value="Chromosome"/>
</dbReference>
<dbReference type="InterPro" id="IPR006680">
    <property type="entry name" value="Amidohydro-rel"/>
</dbReference>
<dbReference type="Proteomes" id="UP000501753">
    <property type="component" value="Chromosome"/>
</dbReference>
<evidence type="ECO:0000313" key="2">
    <source>
        <dbReference type="EMBL" id="AZS83918.1"/>
    </source>
</evidence>
<dbReference type="GO" id="GO:0016810">
    <property type="term" value="F:hydrolase activity, acting on carbon-nitrogen (but not peptide) bonds"/>
    <property type="evidence" value="ECO:0007669"/>
    <property type="project" value="InterPro"/>
</dbReference>
<dbReference type="PANTHER" id="PTHR43135:SF3">
    <property type="entry name" value="ALPHA-D-RIBOSE 1-METHYLPHOSPHONATE 5-TRIPHOSPHATE DIPHOSPHATASE"/>
    <property type="match status" value="1"/>
</dbReference>